<evidence type="ECO:0000256" key="1">
    <source>
        <dbReference type="ARBA" id="ARBA00004477"/>
    </source>
</evidence>
<accession>A0A834YYA2</accession>
<evidence type="ECO:0000256" key="5">
    <source>
        <dbReference type="ARBA" id="ARBA00022692"/>
    </source>
</evidence>
<dbReference type="GO" id="GO:0005789">
    <property type="term" value="C:endoplasmic reticulum membrane"/>
    <property type="evidence" value="ECO:0007669"/>
    <property type="project" value="UniProtKB-SubCell"/>
</dbReference>
<comment type="similarity">
    <text evidence="2">Belongs to the polyprenol kinase family.</text>
</comment>
<feature type="transmembrane region" description="Helical" evidence="10">
    <location>
        <begin position="56"/>
        <end position="80"/>
    </location>
</feature>
<evidence type="ECO:0000256" key="10">
    <source>
        <dbReference type="SAM" id="Phobius"/>
    </source>
</evidence>
<evidence type="ECO:0000256" key="4">
    <source>
        <dbReference type="ARBA" id="ARBA00022679"/>
    </source>
</evidence>
<proteinExistence type="inferred from homology"/>
<evidence type="ECO:0000256" key="2">
    <source>
        <dbReference type="ARBA" id="ARBA00010794"/>
    </source>
</evidence>
<sequence>MKLLWVLSHGFAAVRLIQHILDTFPSCVSIGEALLVTAGIVLYFGDMLAYTLAKGLLLGLLLFPMLFKFILQIWAHFASLINSEAHAAEERTVKGIDKSLVFYASLAVTLILMAPAWMQFVLDFDHWLSLFIAVTLSGLLEAYTAQLDNAFIPLVFYSLLCL</sequence>
<dbReference type="GO" id="GO:0043048">
    <property type="term" value="P:dolichyl monophosphate biosynthetic process"/>
    <property type="evidence" value="ECO:0007669"/>
    <property type="project" value="TreeGrafter"/>
</dbReference>
<dbReference type="GO" id="GO:0004168">
    <property type="term" value="F:dolichol kinase activity"/>
    <property type="evidence" value="ECO:0007669"/>
    <property type="project" value="UniProtKB-EC"/>
</dbReference>
<reference evidence="11 12" key="1">
    <citation type="submission" date="2020-04" db="EMBL/GenBank/DDBJ databases">
        <title>Plant Genome Project.</title>
        <authorList>
            <person name="Zhang R.-G."/>
        </authorList>
    </citation>
    <scope>NUCLEOTIDE SEQUENCE [LARGE SCALE GENOMIC DNA]</scope>
    <source>
        <strain evidence="11">YNK0</strain>
        <tissue evidence="11">Leaf</tissue>
    </source>
</reference>
<feature type="transmembrane region" description="Helical" evidence="10">
    <location>
        <begin position="100"/>
        <end position="120"/>
    </location>
</feature>
<dbReference type="OMA" id="INSEAHA"/>
<dbReference type="OrthoDB" id="377083at2759"/>
<evidence type="ECO:0000256" key="9">
    <source>
        <dbReference type="ARBA" id="ARBA00023136"/>
    </source>
</evidence>
<evidence type="ECO:0000256" key="7">
    <source>
        <dbReference type="ARBA" id="ARBA00022824"/>
    </source>
</evidence>
<dbReference type="EMBL" id="JABCRI010000012">
    <property type="protein sequence ID" value="KAF8396537.1"/>
    <property type="molecule type" value="Genomic_DNA"/>
</dbReference>
<keyword evidence="9 10" id="KW-0472">Membrane</keyword>
<gene>
    <name evidence="11" type="ORF">HHK36_018161</name>
</gene>
<dbReference type="Proteomes" id="UP000655225">
    <property type="component" value="Unassembled WGS sequence"/>
</dbReference>
<evidence type="ECO:0000313" key="12">
    <source>
        <dbReference type="Proteomes" id="UP000655225"/>
    </source>
</evidence>
<keyword evidence="5 10" id="KW-0812">Transmembrane</keyword>
<evidence type="ECO:0000313" key="11">
    <source>
        <dbReference type="EMBL" id="KAF8396537.1"/>
    </source>
</evidence>
<keyword evidence="7" id="KW-0256">Endoplasmic reticulum</keyword>
<keyword evidence="6" id="KW-0418">Kinase</keyword>
<name>A0A834YYA2_TETSI</name>
<dbReference type="AlphaFoldDB" id="A0A834YYA2"/>
<feature type="transmembrane region" description="Helical" evidence="10">
    <location>
        <begin position="23"/>
        <end position="44"/>
    </location>
</feature>
<keyword evidence="8 10" id="KW-1133">Transmembrane helix</keyword>
<keyword evidence="4" id="KW-0808">Transferase</keyword>
<dbReference type="PANTHER" id="PTHR13205">
    <property type="entry name" value="TRANSMEMBRANE PROTEIN 15-RELATED"/>
    <property type="match status" value="1"/>
</dbReference>
<protein>
    <recommendedName>
        <fullName evidence="3">dolichol kinase</fullName>
        <ecNumber evidence="3">2.7.1.108</ecNumber>
    </recommendedName>
</protein>
<dbReference type="PANTHER" id="PTHR13205:SF15">
    <property type="entry name" value="DOLICHOL KINASE"/>
    <property type="match status" value="1"/>
</dbReference>
<evidence type="ECO:0000256" key="6">
    <source>
        <dbReference type="ARBA" id="ARBA00022777"/>
    </source>
</evidence>
<evidence type="ECO:0000256" key="3">
    <source>
        <dbReference type="ARBA" id="ARBA00012132"/>
    </source>
</evidence>
<organism evidence="11 12">
    <name type="scientific">Tetracentron sinense</name>
    <name type="common">Spur-leaf</name>
    <dbReference type="NCBI Taxonomy" id="13715"/>
    <lineage>
        <taxon>Eukaryota</taxon>
        <taxon>Viridiplantae</taxon>
        <taxon>Streptophyta</taxon>
        <taxon>Embryophyta</taxon>
        <taxon>Tracheophyta</taxon>
        <taxon>Spermatophyta</taxon>
        <taxon>Magnoliopsida</taxon>
        <taxon>Trochodendrales</taxon>
        <taxon>Trochodendraceae</taxon>
        <taxon>Tetracentron</taxon>
    </lineage>
</organism>
<keyword evidence="12" id="KW-1185">Reference proteome</keyword>
<dbReference type="InterPro" id="IPR032974">
    <property type="entry name" value="Polypren_kinase"/>
</dbReference>
<dbReference type="EC" id="2.7.1.108" evidence="3"/>
<comment type="caution">
    <text evidence="11">The sequence shown here is derived from an EMBL/GenBank/DDBJ whole genome shotgun (WGS) entry which is preliminary data.</text>
</comment>
<comment type="subcellular location">
    <subcellularLocation>
        <location evidence="1">Endoplasmic reticulum membrane</location>
        <topology evidence="1">Multi-pass membrane protein</topology>
    </subcellularLocation>
</comment>
<evidence type="ECO:0000256" key="8">
    <source>
        <dbReference type="ARBA" id="ARBA00022989"/>
    </source>
</evidence>